<sequence length="647" mass="73435">MARIRNLPYYAYLRYCIHRLQAHIDASSRITTYLSTQRGIEEYAYRITLNNTQFNASGDFETWARRDEKLRRGLGGLEARAVVLGRAEEALLVRMEVLRDALCQVQKGVLIVKVKKPRANATTPNNKLRYPYNQAIEVPPQRRNDTDDMVNWNLFSTCAFDPSLAPGPLTSHGAFYPEPQGRGTVGLVWSCVITFGICVWTTVHPNILPLGSTSTTRRVYKLILMFLAAFVPEIIMMCSYSEWRKAGKIHRSWCKKFGIKPGSKQDRMGMQGAFFVLMGGFTVWEFETDEDECLGGMGGGGGGRTYYTSTLTARGFKQFVESGQIAQDAFDKRNIIDKGKASNLAKMLVFVQTTWFVVQCIARKVSCLPLTLIELHVAIQVACAVVSSIFWWYKPLDVDQPIKITVDRYPQHEWPSPEAESSKFSKYTVVTERTRCGFLRTLCRALYDLLCNGSGPGKNMVVMGLLIIFNGACHLFAWNNYFPTTLEWYLWIISALAVCGGALLYAIILGTSYYENRFICAIWELRFYGKRRSLEGHLWTRLTWEREQICGGKMQDSHEALGYESAADTLPSHVSSAGVLDDYSMLEKRANSTWKYVVERILFDLSWLLAAGYFLCIGYLTVESFLSLRDLPGGSYLTPAWIDYWPH</sequence>
<reference evidence="2 3" key="1">
    <citation type="journal article" date="2018" name="Nat. Ecol. Evol.">
        <title>Pezizomycetes genomes reveal the molecular basis of ectomycorrhizal truffle lifestyle.</title>
        <authorList>
            <person name="Murat C."/>
            <person name="Payen T."/>
            <person name="Noel B."/>
            <person name="Kuo A."/>
            <person name="Morin E."/>
            <person name="Chen J."/>
            <person name="Kohler A."/>
            <person name="Krizsan K."/>
            <person name="Balestrini R."/>
            <person name="Da Silva C."/>
            <person name="Montanini B."/>
            <person name="Hainaut M."/>
            <person name="Levati E."/>
            <person name="Barry K.W."/>
            <person name="Belfiori B."/>
            <person name="Cichocki N."/>
            <person name="Clum A."/>
            <person name="Dockter R.B."/>
            <person name="Fauchery L."/>
            <person name="Guy J."/>
            <person name="Iotti M."/>
            <person name="Le Tacon F."/>
            <person name="Lindquist E.A."/>
            <person name="Lipzen A."/>
            <person name="Malagnac F."/>
            <person name="Mello A."/>
            <person name="Molinier V."/>
            <person name="Miyauchi S."/>
            <person name="Poulain J."/>
            <person name="Riccioni C."/>
            <person name="Rubini A."/>
            <person name="Sitrit Y."/>
            <person name="Splivallo R."/>
            <person name="Traeger S."/>
            <person name="Wang M."/>
            <person name="Zifcakova L."/>
            <person name="Wipf D."/>
            <person name="Zambonelli A."/>
            <person name="Paolocci F."/>
            <person name="Nowrousian M."/>
            <person name="Ottonello S."/>
            <person name="Baldrian P."/>
            <person name="Spatafora J.W."/>
            <person name="Henrissat B."/>
            <person name="Nagy L.G."/>
            <person name="Aury J.M."/>
            <person name="Wincker P."/>
            <person name="Grigoriev I.V."/>
            <person name="Bonfante P."/>
            <person name="Martin F.M."/>
        </authorList>
    </citation>
    <scope>NUCLEOTIDE SEQUENCE [LARGE SCALE GENOMIC DNA]</scope>
    <source>
        <strain evidence="2 3">CCBAS932</strain>
    </source>
</reference>
<evidence type="ECO:0000256" key="1">
    <source>
        <dbReference type="SAM" id="Phobius"/>
    </source>
</evidence>
<proteinExistence type="predicted"/>
<dbReference type="PANTHER" id="PTHR35043:SF7">
    <property type="entry name" value="TRANSCRIPTION FACTOR DOMAIN-CONTAINING PROTEIN"/>
    <property type="match status" value="1"/>
</dbReference>
<keyword evidence="1" id="KW-0472">Membrane</keyword>
<keyword evidence="1" id="KW-1133">Transmembrane helix</keyword>
<keyword evidence="3" id="KW-1185">Reference proteome</keyword>
<dbReference type="Proteomes" id="UP000277580">
    <property type="component" value="Unassembled WGS sequence"/>
</dbReference>
<feature type="transmembrane region" description="Helical" evidence="1">
    <location>
        <begin position="460"/>
        <end position="482"/>
    </location>
</feature>
<feature type="transmembrane region" description="Helical" evidence="1">
    <location>
        <begin position="601"/>
        <end position="622"/>
    </location>
</feature>
<dbReference type="EMBL" id="ML119158">
    <property type="protein sequence ID" value="RPB08795.1"/>
    <property type="molecule type" value="Genomic_DNA"/>
</dbReference>
<protein>
    <submittedName>
        <fullName evidence="2">Uncharacterized protein</fullName>
    </submittedName>
</protein>
<feature type="transmembrane region" description="Helical" evidence="1">
    <location>
        <begin position="185"/>
        <end position="203"/>
    </location>
</feature>
<dbReference type="PANTHER" id="PTHR35043">
    <property type="entry name" value="TRANSCRIPTION FACTOR DOMAIN-CONTAINING PROTEIN"/>
    <property type="match status" value="1"/>
</dbReference>
<dbReference type="STRING" id="1392247.A0A3N4KSP9"/>
<accession>A0A3N4KSP9</accession>
<organism evidence="2 3">
    <name type="scientific">Morchella conica CCBAS932</name>
    <dbReference type="NCBI Taxonomy" id="1392247"/>
    <lineage>
        <taxon>Eukaryota</taxon>
        <taxon>Fungi</taxon>
        <taxon>Dikarya</taxon>
        <taxon>Ascomycota</taxon>
        <taxon>Pezizomycotina</taxon>
        <taxon>Pezizomycetes</taxon>
        <taxon>Pezizales</taxon>
        <taxon>Morchellaceae</taxon>
        <taxon>Morchella</taxon>
    </lineage>
</organism>
<feature type="transmembrane region" description="Helical" evidence="1">
    <location>
        <begin position="488"/>
        <end position="508"/>
    </location>
</feature>
<keyword evidence="1" id="KW-0812">Transmembrane</keyword>
<evidence type="ECO:0000313" key="2">
    <source>
        <dbReference type="EMBL" id="RPB08795.1"/>
    </source>
</evidence>
<dbReference type="OrthoDB" id="9451547at2759"/>
<name>A0A3N4KSP9_9PEZI</name>
<dbReference type="InParanoid" id="A0A3N4KSP9"/>
<gene>
    <name evidence="2" type="ORF">P167DRAFT_608432</name>
</gene>
<evidence type="ECO:0000313" key="3">
    <source>
        <dbReference type="Proteomes" id="UP000277580"/>
    </source>
</evidence>
<feature type="transmembrane region" description="Helical" evidence="1">
    <location>
        <begin position="223"/>
        <end position="243"/>
    </location>
</feature>
<dbReference type="AlphaFoldDB" id="A0A3N4KSP9"/>